<dbReference type="PANTHER" id="PTHR43194">
    <property type="entry name" value="HYDROLASE ALPHA/BETA FOLD FAMILY"/>
    <property type="match status" value="1"/>
</dbReference>
<reference evidence="2 3" key="1">
    <citation type="submission" date="2020-08" db="EMBL/GenBank/DDBJ databases">
        <title>Functional genomics of gut bacteria from endangered species of beetles.</title>
        <authorList>
            <person name="Carlos-Shanley C."/>
        </authorList>
    </citation>
    <scope>NUCLEOTIDE SEQUENCE [LARGE SCALE GENOMIC DNA]</scope>
    <source>
        <strain evidence="2 3">S00142</strain>
    </source>
</reference>
<feature type="domain" description="AB hydrolase-1" evidence="1">
    <location>
        <begin position="7"/>
        <end position="238"/>
    </location>
</feature>
<dbReference type="EMBL" id="JACHLD010000004">
    <property type="protein sequence ID" value="MBB4802652.1"/>
    <property type="molecule type" value="Genomic_DNA"/>
</dbReference>
<comment type="caution">
    <text evidence="2">The sequence shown here is derived from an EMBL/GenBank/DDBJ whole genome shotgun (WGS) entry which is preliminary data.</text>
</comment>
<dbReference type="RefSeq" id="WP_184162799.1">
    <property type="nucleotide sequence ID" value="NZ_JACHLD010000004.1"/>
</dbReference>
<dbReference type="PANTHER" id="PTHR43194:SF5">
    <property type="entry name" value="PIMELOYL-[ACYL-CARRIER PROTEIN] METHYL ESTER ESTERASE"/>
    <property type="match status" value="1"/>
</dbReference>
<dbReference type="InterPro" id="IPR000073">
    <property type="entry name" value="AB_hydrolase_1"/>
</dbReference>
<dbReference type="InterPro" id="IPR050228">
    <property type="entry name" value="Carboxylesterase_BioH"/>
</dbReference>
<protein>
    <submittedName>
        <fullName evidence="2">Pimeloyl-ACP methyl ester carboxylesterase</fullName>
    </submittedName>
</protein>
<organism evidence="2 3">
    <name type="scientific">Flavobacterium nitrogenifigens</name>
    <dbReference type="NCBI Taxonomy" id="1617283"/>
    <lineage>
        <taxon>Bacteria</taxon>
        <taxon>Pseudomonadati</taxon>
        <taxon>Bacteroidota</taxon>
        <taxon>Flavobacteriia</taxon>
        <taxon>Flavobacteriales</taxon>
        <taxon>Flavobacteriaceae</taxon>
        <taxon>Flavobacterium</taxon>
    </lineage>
</organism>
<sequence length="256" mass="28745">MSKSKNIVLIHGNFVNDNTWAEWKEHYEKKGYTVYTPANPGHGGNPAELRTKVHPDLTKTGFIDVVNNISRLIDSLPEKPLVIGHSMAGMATLKLVELGKAAAGVSIDGAPPKNVFPPFQTLKTVLPAFGFFSSKKYFMGSREWYDYAFFNTIPETQRKIAFEKYAVPESYKVSRELVLNSFSNINFKKPHQPILFVGGGNDHIFPPSLTQIIARKYRDNAGRVDLKIFDGKSHFICGEPGWEGVADYILSWYEAL</sequence>
<name>A0A7W7N8Q1_9FLAO</name>
<keyword evidence="3" id="KW-1185">Reference proteome</keyword>
<evidence type="ECO:0000313" key="3">
    <source>
        <dbReference type="Proteomes" id="UP000561681"/>
    </source>
</evidence>
<evidence type="ECO:0000259" key="1">
    <source>
        <dbReference type="Pfam" id="PF12697"/>
    </source>
</evidence>
<dbReference type="Proteomes" id="UP000561681">
    <property type="component" value="Unassembled WGS sequence"/>
</dbReference>
<gene>
    <name evidence="2" type="ORF">HNP37_002727</name>
</gene>
<dbReference type="InterPro" id="IPR029058">
    <property type="entry name" value="AB_hydrolase_fold"/>
</dbReference>
<dbReference type="AlphaFoldDB" id="A0A7W7N8Q1"/>
<dbReference type="SUPFAM" id="SSF53474">
    <property type="entry name" value="alpha/beta-Hydrolases"/>
    <property type="match status" value="1"/>
</dbReference>
<proteinExistence type="predicted"/>
<evidence type="ECO:0000313" key="2">
    <source>
        <dbReference type="EMBL" id="MBB4802652.1"/>
    </source>
</evidence>
<dbReference type="Gene3D" id="3.40.50.1820">
    <property type="entry name" value="alpha/beta hydrolase"/>
    <property type="match status" value="1"/>
</dbReference>
<accession>A0A7W7N8Q1</accession>
<dbReference type="Pfam" id="PF12697">
    <property type="entry name" value="Abhydrolase_6"/>
    <property type="match status" value="1"/>
</dbReference>